<organism evidence="1 2">
    <name type="scientific">Salix koriyanagi</name>
    <dbReference type="NCBI Taxonomy" id="2511006"/>
    <lineage>
        <taxon>Eukaryota</taxon>
        <taxon>Viridiplantae</taxon>
        <taxon>Streptophyta</taxon>
        <taxon>Embryophyta</taxon>
        <taxon>Tracheophyta</taxon>
        <taxon>Spermatophyta</taxon>
        <taxon>Magnoliopsida</taxon>
        <taxon>eudicotyledons</taxon>
        <taxon>Gunneridae</taxon>
        <taxon>Pentapetalae</taxon>
        <taxon>rosids</taxon>
        <taxon>fabids</taxon>
        <taxon>Malpighiales</taxon>
        <taxon>Salicaceae</taxon>
        <taxon>Saliceae</taxon>
        <taxon>Salix</taxon>
    </lineage>
</organism>
<sequence>MASHVWEEIFHFYKLFSEIHVGGPITSLYVFEQEYTLLQNGCYKHLVDSGIYHGSFYPWLTIHQTIYEMMTNHTQMTADKLFSEIHVGGPVTSFIPCWMLQVCLFSVHLLFELPRNWTSVLSRRVGAHTNDSI</sequence>
<reference evidence="1" key="1">
    <citation type="submission" date="2022-11" db="EMBL/GenBank/DDBJ databases">
        <authorList>
            <person name="Hyden B.L."/>
            <person name="Feng K."/>
            <person name="Yates T."/>
            <person name="Jawdy S."/>
            <person name="Smart L.B."/>
            <person name="Muchero W."/>
        </authorList>
    </citation>
    <scope>NUCLEOTIDE SEQUENCE</scope>
    <source>
        <tissue evidence="1">Shoot tip</tissue>
    </source>
</reference>
<proteinExistence type="predicted"/>
<dbReference type="EMBL" id="JAPFFM010000008">
    <property type="protein sequence ID" value="KAJ6752724.1"/>
    <property type="molecule type" value="Genomic_DNA"/>
</dbReference>
<protein>
    <submittedName>
        <fullName evidence="1">Uncharacterized protein</fullName>
    </submittedName>
</protein>
<evidence type="ECO:0000313" key="1">
    <source>
        <dbReference type="EMBL" id="KAJ6752724.1"/>
    </source>
</evidence>
<dbReference type="AlphaFoldDB" id="A0A9Q0VQ47"/>
<accession>A0A9Q0VQ47</accession>
<comment type="caution">
    <text evidence="1">The sequence shown here is derived from an EMBL/GenBank/DDBJ whole genome shotgun (WGS) entry which is preliminary data.</text>
</comment>
<evidence type="ECO:0000313" key="2">
    <source>
        <dbReference type="Proteomes" id="UP001151752"/>
    </source>
</evidence>
<gene>
    <name evidence="1" type="ORF">OIU74_027530</name>
</gene>
<dbReference type="Proteomes" id="UP001151752">
    <property type="component" value="Unassembled WGS sequence"/>
</dbReference>
<reference evidence="1" key="2">
    <citation type="journal article" date="2023" name="Int. J. Mol. Sci.">
        <title>De Novo Assembly and Annotation of 11 Diverse Shrub Willow (Salix) Genomes Reveals Novel Gene Organization in Sex-Linked Regions.</title>
        <authorList>
            <person name="Hyden B."/>
            <person name="Feng K."/>
            <person name="Yates T.B."/>
            <person name="Jawdy S."/>
            <person name="Cereghino C."/>
            <person name="Smart L.B."/>
            <person name="Muchero W."/>
        </authorList>
    </citation>
    <scope>NUCLEOTIDE SEQUENCE</scope>
    <source>
        <tissue evidence="1">Shoot tip</tissue>
    </source>
</reference>
<name>A0A9Q0VQ47_9ROSI</name>
<keyword evidence="2" id="KW-1185">Reference proteome</keyword>